<feature type="transmembrane region" description="Helical" evidence="5">
    <location>
        <begin position="85"/>
        <end position="106"/>
    </location>
</feature>
<accession>A0A7S3IJR6</accession>
<protein>
    <recommendedName>
        <fullName evidence="6">Amino acid transporter transmembrane domain-containing protein</fullName>
    </recommendedName>
</protein>
<evidence type="ECO:0000256" key="4">
    <source>
        <dbReference type="ARBA" id="ARBA00023136"/>
    </source>
</evidence>
<reference evidence="7" key="1">
    <citation type="submission" date="2021-01" db="EMBL/GenBank/DDBJ databases">
        <authorList>
            <person name="Corre E."/>
            <person name="Pelletier E."/>
            <person name="Niang G."/>
            <person name="Scheremetjew M."/>
            <person name="Finn R."/>
            <person name="Kale V."/>
            <person name="Holt S."/>
            <person name="Cochrane G."/>
            <person name="Meng A."/>
            <person name="Brown T."/>
            <person name="Cohen L."/>
        </authorList>
    </citation>
    <scope>NUCLEOTIDE SEQUENCE</scope>
    <source>
        <strain evidence="7">S3</strain>
    </source>
</reference>
<keyword evidence="4 5" id="KW-0472">Membrane</keyword>
<name>A0A7S3IJR6_9SPIT</name>
<dbReference type="AlphaFoldDB" id="A0A7S3IJR6"/>
<feature type="transmembrane region" description="Helical" evidence="5">
    <location>
        <begin position="6"/>
        <end position="34"/>
    </location>
</feature>
<gene>
    <name evidence="7" type="ORF">SINC0208_LOCUS5292</name>
</gene>
<proteinExistence type="predicted"/>
<sequence>MVNISHILYMVFGLDVDRITVSIGLLFIFGFLVFVRRIEIFASTHIFADILIAVTVIVIMIYGAMKLKDRGSMLSTVPFFNTVSYADAIGFSVYGYEGIGMIMPVQDITANPESYHKIVYAVIGVTCTMFVVFGQFCVVAWGSDMVTPLITDNLPDGIISYVVLGLFCINLFFSYPLQLYPVNVIVDNIFFSDWEKTPKRQFSKNTTRSITVGLSVVATILLGDKLDKFLSILGAIACTPIAFLFPALFHYKVSAKTQKQKTIDMVILIFAVSAMGYCTTMGILGWAGDEDVMKLKYANFNPNKPPTPTTLA</sequence>
<feature type="transmembrane region" description="Helical" evidence="5">
    <location>
        <begin position="263"/>
        <end position="287"/>
    </location>
</feature>
<feature type="transmembrane region" description="Helical" evidence="5">
    <location>
        <begin position="46"/>
        <end position="65"/>
    </location>
</feature>
<dbReference type="GO" id="GO:0016020">
    <property type="term" value="C:membrane"/>
    <property type="evidence" value="ECO:0007669"/>
    <property type="project" value="UniProtKB-SubCell"/>
</dbReference>
<dbReference type="Pfam" id="PF01490">
    <property type="entry name" value="Aa_trans"/>
    <property type="match status" value="1"/>
</dbReference>
<dbReference type="EMBL" id="HBIH01012949">
    <property type="protein sequence ID" value="CAE0324670.1"/>
    <property type="molecule type" value="Transcribed_RNA"/>
</dbReference>
<feature type="domain" description="Amino acid transporter transmembrane" evidence="6">
    <location>
        <begin position="5"/>
        <end position="283"/>
    </location>
</feature>
<evidence type="ECO:0000256" key="3">
    <source>
        <dbReference type="ARBA" id="ARBA00022989"/>
    </source>
</evidence>
<organism evidence="7">
    <name type="scientific">Strombidium inclinatum</name>
    <dbReference type="NCBI Taxonomy" id="197538"/>
    <lineage>
        <taxon>Eukaryota</taxon>
        <taxon>Sar</taxon>
        <taxon>Alveolata</taxon>
        <taxon>Ciliophora</taxon>
        <taxon>Intramacronucleata</taxon>
        <taxon>Spirotrichea</taxon>
        <taxon>Oligotrichia</taxon>
        <taxon>Strombidiidae</taxon>
        <taxon>Strombidium</taxon>
    </lineage>
</organism>
<evidence type="ECO:0000256" key="1">
    <source>
        <dbReference type="ARBA" id="ARBA00004141"/>
    </source>
</evidence>
<evidence type="ECO:0000256" key="5">
    <source>
        <dbReference type="SAM" id="Phobius"/>
    </source>
</evidence>
<evidence type="ECO:0000259" key="6">
    <source>
        <dbReference type="Pfam" id="PF01490"/>
    </source>
</evidence>
<dbReference type="PANTHER" id="PTHR22950">
    <property type="entry name" value="AMINO ACID TRANSPORTER"/>
    <property type="match status" value="1"/>
</dbReference>
<dbReference type="GO" id="GO:0015179">
    <property type="term" value="F:L-amino acid transmembrane transporter activity"/>
    <property type="evidence" value="ECO:0007669"/>
    <property type="project" value="TreeGrafter"/>
</dbReference>
<keyword evidence="3 5" id="KW-1133">Transmembrane helix</keyword>
<feature type="transmembrane region" description="Helical" evidence="5">
    <location>
        <begin position="229"/>
        <end position="251"/>
    </location>
</feature>
<feature type="transmembrane region" description="Helical" evidence="5">
    <location>
        <begin position="118"/>
        <end position="141"/>
    </location>
</feature>
<dbReference type="InterPro" id="IPR013057">
    <property type="entry name" value="AA_transpt_TM"/>
</dbReference>
<feature type="transmembrane region" description="Helical" evidence="5">
    <location>
        <begin position="161"/>
        <end position="186"/>
    </location>
</feature>
<evidence type="ECO:0000313" key="7">
    <source>
        <dbReference type="EMBL" id="CAE0324670.1"/>
    </source>
</evidence>
<keyword evidence="2 5" id="KW-0812">Transmembrane</keyword>
<comment type="subcellular location">
    <subcellularLocation>
        <location evidence="1">Membrane</location>
        <topology evidence="1">Multi-pass membrane protein</topology>
    </subcellularLocation>
</comment>
<evidence type="ECO:0000256" key="2">
    <source>
        <dbReference type="ARBA" id="ARBA00022692"/>
    </source>
</evidence>